<organism evidence="1 2">
    <name type="scientific">Liparis tanakae</name>
    <name type="common">Tanaka's snailfish</name>
    <dbReference type="NCBI Taxonomy" id="230148"/>
    <lineage>
        <taxon>Eukaryota</taxon>
        <taxon>Metazoa</taxon>
        <taxon>Chordata</taxon>
        <taxon>Craniata</taxon>
        <taxon>Vertebrata</taxon>
        <taxon>Euteleostomi</taxon>
        <taxon>Actinopterygii</taxon>
        <taxon>Neopterygii</taxon>
        <taxon>Teleostei</taxon>
        <taxon>Neoteleostei</taxon>
        <taxon>Acanthomorphata</taxon>
        <taxon>Eupercaria</taxon>
        <taxon>Perciformes</taxon>
        <taxon>Cottioidei</taxon>
        <taxon>Cottales</taxon>
        <taxon>Liparidae</taxon>
        <taxon>Liparis</taxon>
    </lineage>
</organism>
<sequence>MFPPSVCPSVCPPHGDTCLQSAAAHLLLAGRPVLVSVQPYMRQIGRAAVPVRHGRVPVHRHAGQHTGSVEACPPAGASISRRADRTHSLHHRHKTGSTNAPRLALRWVAAVFHHRAQAD</sequence>
<keyword evidence="2" id="KW-1185">Reference proteome</keyword>
<comment type="caution">
    <text evidence="1">The sequence shown here is derived from an EMBL/GenBank/DDBJ whole genome shotgun (WGS) entry which is preliminary data.</text>
</comment>
<evidence type="ECO:0000313" key="2">
    <source>
        <dbReference type="Proteomes" id="UP000314294"/>
    </source>
</evidence>
<gene>
    <name evidence="1" type="ORF">EYF80_020067</name>
</gene>
<dbReference type="EMBL" id="SRLO01000172">
    <property type="protein sequence ID" value="TNN69703.1"/>
    <property type="molecule type" value="Genomic_DNA"/>
</dbReference>
<proteinExistence type="predicted"/>
<name>A0A4Z2HXK6_9TELE</name>
<protein>
    <submittedName>
        <fullName evidence="1">Uncharacterized protein</fullName>
    </submittedName>
</protein>
<dbReference type="AlphaFoldDB" id="A0A4Z2HXK6"/>
<dbReference type="Proteomes" id="UP000314294">
    <property type="component" value="Unassembled WGS sequence"/>
</dbReference>
<evidence type="ECO:0000313" key="1">
    <source>
        <dbReference type="EMBL" id="TNN69703.1"/>
    </source>
</evidence>
<accession>A0A4Z2HXK6</accession>
<reference evidence="1 2" key="1">
    <citation type="submission" date="2019-03" db="EMBL/GenBank/DDBJ databases">
        <title>First draft genome of Liparis tanakae, snailfish: a comprehensive survey of snailfish specific genes.</title>
        <authorList>
            <person name="Kim W."/>
            <person name="Song I."/>
            <person name="Jeong J.-H."/>
            <person name="Kim D."/>
            <person name="Kim S."/>
            <person name="Ryu S."/>
            <person name="Song J.Y."/>
            <person name="Lee S.K."/>
        </authorList>
    </citation>
    <scope>NUCLEOTIDE SEQUENCE [LARGE SCALE GENOMIC DNA]</scope>
    <source>
        <tissue evidence="1">Muscle</tissue>
    </source>
</reference>